<dbReference type="Proteomes" id="UP001281410">
    <property type="component" value="Unassembled WGS sequence"/>
</dbReference>
<dbReference type="InterPro" id="IPR001906">
    <property type="entry name" value="Terpene_synth_N"/>
</dbReference>
<organism evidence="2 3">
    <name type="scientific">Dipteronia sinensis</name>
    <dbReference type="NCBI Taxonomy" id="43782"/>
    <lineage>
        <taxon>Eukaryota</taxon>
        <taxon>Viridiplantae</taxon>
        <taxon>Streptophyta</taxon>
        <taxon>Embryophyta</taxon>
        <taxon>Tracheophyta</taxon>
        <taxon>Spermatophyta</taxon>
        <taxon>Magnoliopsida</taxon>
        <taxon>eudicotyledons</taxon>
        <taxon>Gunneridae</taxon>
        <taxon>Pentapetalae</taxon>
        <taxon>rosids</taxon>
        <taxon>malvids</taxon>
        <taxon>Sapindales</taxon>
        <taxon>Sapindaceae</taxon>
        <taxon>Hippocastanoideae</taxon>
        <taxon>Acereae</taxon>
        <taxon>Dipteronia</taxon>
    </lineage>
</organism>
<gene>
    <name evidence="2" type="ORF">Dsin_027739</name>
</gene>
<name>A0AAD9ZPB3_9ROSI</name>
<dbReference type="Pfam" id="PF01397">
    <property type="entry name" value="Terpene_synth"/>
    <property type="match status" value="1"/>
</dbReference>
<accession>A0AAD9ZPB3</accession>
<dbReference type="InterPro" id="IPR050148">
    <property type="entry name" value="Terpene_synthase-like"/>
</dbReference>
<dbReference type="GO" id="GO:0016114">
    <property type="term" value="P:terpenoid biosynthetic process"/>
    <property type="evidence" value="ECO:0007669"/>
    <property type="project" value="InterPro"/>
</dbReference>
<sequence>MKSEVCNMASERQSAHYKPNIWKYDFLQSLTSKYYEEEEYYRSRAEKLKGDVKHLFVEAVEVLAKLELIDTIRKLGLSNLFEDEIREALDTIASMENIIENLCGAEEDLLYVTALYFRLLRQARL</sequence>
<evidence type="ECO:0000313" key="2">
    <source>
        <dbReference type="EMBL" id="KAK3188178.1"/>
    </source>
</evidence>
<keyword evidence="3" id="KW-1185">Reference proteome</keyword>
<protein>
    <recommendedName>
        <fullName evidence="1">Terpene synthase N-terminal domain-containing protein</fullName>
    </recommendedName>
</protein>
<dbReference type="SUPFAM" id="SSF48239">
    <property type="entry name" value="Terpenoid cyclases/Protein prenyltransferases"/>
    <property type="match status" value="1"/>
</dbReference>
<evidence type="ECO:0000313" key="3">
    <source>
        <dbReference type="Proteomes" id="UP001281410"/>
    </source>
</evidence>
<dbReference type="InterPro" id="IPR008930">
    <property type="entry name" value="Terpenoid_cyclase/PrenylTrfase"/>
</dbReference>
<dbReference type="GO" id="GO:0010333">
    <property type="term" value="F:terpene synthase activity"/>
    <property type="evidence" value="ECO:0007669"/>
    <property type="project" value="InterPro"/>
</dbReference>
<dbReference type="Gene3D" id="1.50.10.130">
    <property type="entry name" value="Terpene synthase, N-terminal domain"/>
    <property type="match status" value="1"/>
</dbReference>
<dbReference type="InterPro" id="IPR036965">
    <property type="entry name" value="Terpene_synth_N_sf"/>
</dbReference>
<dbReference type="EMBL" id="JANJYJ010000009">
    <property type="protein sequence ID" value="KAK3188178.1"/>
    <property type="molecule type" value="Genomic_DNA"/>
</dbReference>
<evidence type="ECO:0000259" key="1">
    <source>
        <dbReference type="Pfam" id="PF01397"/>
    </source>
</evidence>
<feature type="domain" description="Terpene synthase N-terminal" evidence="1">
    <location>
        <begin position="21"/>
        <end position="123"/>
    </location>
</feature>
<dbReference type="PANTHER" id="PTHR31225:SF94">
    <property type="entry name" value="ALPHA-FARNESENE SYNTHASE"/>
    <property type="match status" value="1"/>
</dbReference>
<dbReference type="PANTHER" id="PTHR31225">
    <property type="entry name" value="OS04G0344100 PROTEIN-RELATED"/>
    <property type="match status" value="1"/>
</dbReference>
<dbReference type="AlphaFoldDB" id="A0AAD9ZPB3"/>
<proteinExistence type="predicted"/>
<comment type="caution">
    <text evidence="2">The sequence shown here is derived from an EMBL/GenBank/DDBJ whole genome shotgun (WGS) entry which is preliminary data.</text>
</comment>
<reference evidence="2" key="1">
    <citation type="journal article" date="2023" name="Plant J.">
        <title>Genome sequences and population genomics provide insights into the demographic history, inbreeding, and mutation load of two 'living fossil' tree species of Dipteronia.</title>
        <authorList>
            <person name="Feng Y."/>
            <person name="Comes H.P."/>
            <person name="Chen J."/>
            <person name="Zhu S."/>
            <person name="Lu R."/>
            <person name="Zhang X."/>
            <person name="Li P."/>
            <person name="Qiu J."/>
            <person name="Olsen K.M."/>
            <person name="Qiu Y."/>
        </authorList>
    </citation>
    <scope>NUCLEOTIDE SEQUENCE</scope>
    <source>
        <strain evidence="2">NBL</strain>
    </source>
</reference>